<keyword evidence="7" id="KW-0804">Transcription</keyword>
<dbReference type="FunFam" id="3.30.160.60:FF:000100">
    <property type="entry name" value="Zinc finger 45-like"/>
    <property type="match status" value="1"/>
</dbReference>
<evidence type="ECO:0000256" key="5">
    <source>
        <dbReference type="ARBA" id="ARBA00022833"/>
    </source>
</evidence>
<keyword evidence="4 9" id="KW-0863">Zinc-finger</keyword>
<comment type="subcellular location">
    <subcellularLocation>
        <location evidence="1">Nucleus</location>
    </subcellularLocation>
</comment>
<dbReference type="SMART" id="SM00355">
    <property type="entry name" value="ZnF_C2H2"/>
    <property type="match status" value="12"/>
</dbReference>
<dbReference type="InterPro" id="IPR036236">
    <property type="entry name" value="Znf_C2H2_sf"/>
</dbReference>
<dbReference type="PANTHER" id="PTHR24399:SF23">
    <property type="entry name" value="C2H2-TYPE DOMAIN-CONTAINING PROTEIN"/>
    <property type="match status" value="1"/>
</dbReference>
<evidence type="ECO:0000256" key="9">
    <source>
        <dbReference type="PROSITE-ProRule" id="PRU00042"/>
    </source>
</evidence>
<feature type="domain" description="C2H2-type" evidence="10">
    <location>
        <begin position="647"/>
        <end position="675"/>
    </location>
</feature>
<protein>
    <submittedName>
        <fullName evidence="11">Zinc finger protein 27like [Tupaia chinensis]</fullName>
    </submittedName>
</protein>
<evidence type="ECO:0000313" key="11">
    <source>
        <dbReference type="EMBL" id="CDW49844.1"/>
    </source>
</evidence>
<evidence type="ECO:0000256" key="6">
    <source>
        <dbReference type="ARBA" id="ARBA00023015"/>
    </source>
</evidence>
<evidence type="ECO:0000256" key="3">
    <source>
        <dbReference type="ARBA" id="ARBA00022737"/>
    </source>
</evidence>
<dbReference type="Gene3D" id="3.30.160.60">
    <property type="entry name" value="Classic Zinc Finger"/>
    <property type="match status" value="4"/>
</dbReference>
<proteinExistence type="predicted"/>
<organism evidence="11">
    <name type="scientific">Lepeophtheirus salmonis</name>
    <name type="common">Salmon louse</name>
    <name type="synonym">Caligus salmonis</name>
    <dbReference type="NCBI Taxonomy" id="72036"/>
    <lineage>
        <taxon>Eukaryota</taxon>
        <taxon>Metazoa</taxon>
        <taxon>Ecdysozoa</taxon>
        <taxon>Arthropoda</taxon>
        <taxon>Crustacea</taxon>
        <taxon>Multicrustacea</taxon>
        <taxon>Hexanauplia</taxon>
        <taxon>Copepoda</taxon>
        <taxon>Siphonostomatoida</taxon>
        <taxon>Caligidae</taxon>
        <taxon>Lepeophtheirus</taxon>
    </lineage>
</organism>
<dbReference type="GO" id="GO:0001227">
    <property type="term" value="F:DNA-binding transcription repressor activity, RNA polymerase II-specific"/>
    <property type="evidence" value="ECO:0007669"/>
    <property type="project" value="TreeGrafter"/>
</dbReference>
<evidence type="ECO:0000256" key="2">
    <source>
        <dbReference type="ARBA" id="ARBA00022723"/>
    </source>
</evidence>
<sequence>MSGYCGVCSTYVRGGESSYSLSGDRTSHSNVSLLFKIFDLLGLEISNEGVICHSCYDLIEEIDFFEYNAGLSKDKLRSRLPLVEDEENKELEKEEEACGSSINKEKVREERKSLEMDSTSIVIDIITSYQFDLFKLRCPQDFWPEMSECESTICHLCESSSFPSWRDKISHYLKSHSTELPFICPIDNESLNDPFDSHFIHDHGFKEWTSDFSFFKLIEETETSLQAHHEQCTKCGLICTSEMSFLYHCTFHHQMDPEPFNNCLFCTNISTNFKDLITHVLKSHCGMMLSSNSDNCDTSDLDQCLDTPDKYLCDILEIDNEGNLFHDNADLNQTKLTEILREHLETLTPIPSEINNDSDGDAWDIDKLKRILDDPKTEETIQVKGERKCFSCKLEFETHMKKICHRSQIHSSIEGPTLQCNFCLESFSLESNATNHVKEEHGFSTQHPWYLSQHPSEDLITDSEGKISLGSGGFQCSVCGLNCSSLIHFLIHKISSHFSNTQEYDCDYCFEKYPSKSNLRLHVLIDHGNYKYQCPVCSLIFDASIEFCEHVQSDHIMNSKESFSKSDFQIESPSSVKKKALTCHLCHLNVRGPRTLSKHMESVHGVKQEVDGKKCGKLLESRQTTDDDDIAPIDEGKMRSHSNGKKRVCKICGKSFTWQSSLSRHTRNAHSNKPPSIQYGCKFCGKSFNDRSNLRIHLYTHTGEKPYRCDSCGKGYIRKDLMKTHLNICPKRKLTI</sequence>
<feature type="domain" description="C2H2-type" evidence="10">
    <location>
        <begin position="707"/>
        <end position="734"/>
    </location>
</feature>
<keyword evidence="5" id="KW-0862">Zinc</keyword>
<dbReference type="GO" id="GO:0008270">
    <property type="term" value="F:zinc ion binding"/>
    <property type="evidence" value="ECO:0007669"/>
    <property type="project" value="UniProtKB-KW"/>
</dbReference>
<dbReference type="PANTHER" id="PTHR24399">
    <property type="entry name" value="ZINC FINGER AND BTB DOMAIN-CONTAINING"/>
    <property type="match status" value="1"/>
</dbReference>
<accession>A0A0K2VHF2</accession>
<dbReference type="FunFam" id="3.30.160.60:FF:000744">
    <property type="entry name" value="zinc finger E-box-binding homeobox 1"/>
    <property type="match status" value="1"/>
</dbReference>
<dbReference type="OrthoDB" id="4748970at2759"/>
<keyword evidence="3" id="KW-0677">Repeat</keyword>
<dbReference type="Pfam" id="PF00096">
    <property type="entry name" value="zf-C2H2"/>
    <property type="match status" value="3"/>
</dbReference>
<evidence type="ECO:0000256" key="8">
    <source>
        <dbReference type="ARBA" id="ARBA00023242"/>
    </source>
</evidence>
<feature type="domain" description="C2H2-type" evidence="10">
    <location>
        <begin position="679"/>
        <end position="706"/>
    </location>
</feature>
<keyword evidence="2" id="KW-0479">Metal-binding</keyword>
<name>A0A0K2VHF2_LEPSM</name>
<reference evidence="11" key="1">
    <citation type="submission" date="2014-05" db="EMBL/GenBank/DDBJ databases">
        <authorList>
            <person name="Chronopoulou M."/>
        </authorList>
    </citation>
    <scope>NUCLEOTIDE SEQUENCE</scope>
    <source>
        <tissue evidence="11">Whole organism</tissue>
    </source>
</reference>
<evidence type="ECO:0000256" key="1">
    <source>
        <dbReference type="ARBA" id="ARBA00004123"/>
    </source>
</evidence>
<keyword evidence="8" id="KW-0539">Nucleus</keyword>
<evidence type="ECO:0000259" key="10">
    <source>
        <dbReference type="PROSITE" id="PS50157"/>
    </source>
</evidence>
<dbReference type="AlphaFoldDB" id="A0A0K2VHF2"/>
<feature type="domain" description="C2H2-type" evidence="10">
    <location>
        <begin position="504"/>
        <end position="532"/>
    </location>
</feature>
<dbReference type="GO" id="GO:0000978">
    <property type="term" value="F:RNA polymerase II cis-regulatory region sequence-specific DNA binding"/>
    <property type="evidence" value="ECO:0007669"/>
    <property type="project" value="TreeGrafter"/>
</dbReference>
<dbReference type="PROSITE" id="PS50157">
    <property type="entry name" value="ZINC_FINGER_C2H2_2"/>
    <property type="match status" value="4"/>
</dbReference>
<dbReference type="SUPFAM" id="SSF57667">
    <property type="entry name" value="beta-beta-alpha zinc fingers"/>
    <property type="match status" value="3"/>
</dbReference>
<dbReference type="EMBL" id="HACA01032483">
    <property type="protein sequence ID" value="CDW49844.1"/>
    <property type="molecule type" value="Transcribed_RNA"/>
</dbReference>
<keyword evidence="6" id="KW-0805">Transcription regulation</keyword>
<evidence type="ECO:0000256" key="4">
    <source>
        <dbReference type="ARBA" id="ARBA00022771"/>
    </source>
</evidence>
<dbReference type="InterPro" id="IPR013087">
    <property type="entry name" value="Znf_C2H2_type"/>
</dbReference>
<dbReference type="GO" id="GO:0005654">
    <property type="term" value="C:nucleoplasm"/>
    <property type="evidence" value="ECO:0007669"/>
    <property type="project" value="TreeGrafter"/>
</dbReference>
<evidence type="ECO:0000256" key="7">
    <source>
        <dbReference type="ARBA" id="ARBA00023163"/>
    </source>
</evidence>
<dbReference type="PROSITE" id="PS00028">
    <property type="entry name" value="ZINC_FINGER_C2H2_1"/>
    <property type="match status" value="7"/>
</dbReference>